<dbReference type="Proteomes" id="UP001254832">
    <property type="component" value="Unassembled WGS sequence"/>
</dbReference>
<evidence type="ECO:0000313" key="4">
    <source>
        <dbReference type="Proteomes" id="UP001254832"/>
    </source>
</evidence>
<reference evidence="3" key="1">
    <citation type="submission" date="2023-07" db="EMBL/GenBank/DDBJ databases">
        <title>Sorghum-associated microbial communities from plants grown in Nebraska, USA.</title>
        <authorList>
            <person name="Schachtman D."/>
        </authorList>
    </citation>
    <scope>NUCLEOTIDE SEQUENCE</scope>
    <source>
        <strain evidence="3">BE80</strain>
    </source>
</reference>
<protein>
    <submittedName>
        <fullName evidence="3">Glycopeptide antibiotics resistance protein</fullName>
    </submittedName>
</protein>
<keyword evidence="1" id="KW-1133">Transmembrane helix</keyword>
<organism evidence="3 4">
    <name type="scientific">Paenibacillus amylolyticus</name>
    <dbReference type="NCBI Taxonomy" id="1451"/>
    <lineage>
        <taxon>Bacteria</taxon>
        <taxon>Bacillati</taxon>
        <taxon>Bacillota</taxon>
        <taxon>Bacilli</taxon>
        <taxon>Bacillales</taxon>
        <taxon>Paenibacillaceae</taxon>
        <taxon>Paenibacillus</taxon>
    </lineage>
</organism>
<sequence>MYLLCLLNFVTIKFFGSFQAVQKRINDVLLQREMYGIWNISLEPFQSIKASVYSFIRDPGFGVVTLFLVGNILIFVPLGILLPLLLKKPSYTKTMLISLGIIVSIETIQFVTCLGIADIDDVLLNMLGSTIGYLTYFMSKKMMHSNKNMKRIKP</sequence>
<gene>
    <name evidence="3" type="ORF">J2W91_004598</name>
</gene>
<evidence type="ECO:0000313" key="3">
    <source>
        <dbReference type="EMBL" id="MDR6726092.1"/>
    </source>
</evidence>
<accession>A0AAP5H596</accession>
<feature type="domain" description="VanZ-like" evidence="2">
    <location>
        <begin position="2"/>
        <end position="138"/>
    </location>
</feature>
<dbReference type="InterPro" id="IPR053150">
    <property type="entry name" value="Teicoplanin_resist-assoc"/>
</dbReference>
<dbReference type="AlphaFoldDB" id="A0AAP5H596"/>
<feature type="transmembrane region" description="Helical" evidence="1">
    <location>
        <begin position="123"/>
        <end position="139"/>
    </location>
</feature>
<dbReference type="PANTHER" id="PTHR36834">
    <property type="entry name" value="MEMBRANE PROTEIN-RELATED"/>
    <property type="match status" value="1"/>
</dbReference>
<evidence type="ECO:0000259" key="2">
    <source>
        <dbReference type="Pfam" id="PF04892"/>
    </source>
</evidence>
<name>A0AAP5H596_PAEAM</name>
<dbReference type="RefSeq" id="WP_397339442.1">
    <property type="nucleotide sequence ID" value="NZ_JAVDTR010000015.1"/>
</dbReference>
<proteinExistence type="predicted"/>
<dbReference type="InterPro" id="IPR006976">
    <property type="entry name" value="VanZ-like"/>
</dbReference>
<keyword evidence="1" id="KW-0812">Transmembrane</keyword>
<comment type="caution">
    <text evidence="3">The sequence shown here is derived from an EMBL/GenBank/DDBJ whole genome shotgun (WGS) entry which is preliminary data.</text>
</comment>
<feature type="transmembrane region" description="Helical" evidence="1">
    <location>
        <begin position="96"/>
        <end position="117"/>
    </location>
</feature>
<dbReference type="PANTHER" id="PTHR36834:SF1">
    <property type="entry name" value="INTEGRAL MEMBRANE PROTEIN"/>
    <property type="match status" value="1"/>
</dbReference>
<dbReference type="Pfam" id="PF04892">
    <property type="entry name" value="VanZ"/>
    <property type="match status" value="1"/>
</dbReference>
<evidence type="ECO:0000256" key="1">
    <source>
        <dbReference type="SAM" id="Phobius"/>
    </source>
</evidence>
<keyword evidence="1" id="KW-0472">Membrane</keyword>
<feature type="transmembrane region" description="Helical" evidence="1">
    <location>
        <begin position="61"/>
        <end position="84"/>
    </location>
</feature>
<dbReference type="EMBL" id="JAVDTR010000015">
    <property type="protein sequence ID" value="MDR6726092.1"/>
    <property type="molecule type" value="Genomic_DNA"/>
</dbReference>